<gene>
    <name evidence="2" type="ORF">ACCUM_0359</name>
</gene>
<feature type="compositionally biased region" description="Polar residues" evidence="1">
    <location>
        <begin position="1"/>
        <end position="13"/>
    </location>
</feature>
<name>A0A5S4EKK2_9PROT</name>
<comment type="caution">
    <text evidence="2">The sequence shown here is derived from an EMBL/GenBank/DDBJ whole genome shotgun (WGS) entry which is preliminary data.</text>
</comment>
<protein>
    <submittedName>
        <fullName evidence="2">Uncharacterized protein</fullName>
    </submittedName>
</protein>
<proteinExistence type="predicted"/>
<dbReference type="Proteomes" id="UP000306324">
    <property type="component" value="Unassembled WGS sequence"/>
</dbReference>
<evidence type="ECO:0000256" key="1">
    <source>
        <dbReference type="SAM" id="MobiDB-lite"/>
    </source>
</evidence>
<organism evidence="2 3">
    <name type="scientific">Candidatus Accumulibacter phosphatis</name>
    <dbReference type="NCBI Taxonomy" id="327160"/>
    <lineage>
        <taxon>Bacteria</taxon>
        <taxon>Pseudomonadati</taxon>
        <taxon>Pseudomonadota</taxon>
        <taxon>Betaproteobacteria</taxon>
        <taxon>Candidatus Accumulibacter</taxon>
    </lineage>
</organism>
<keyword evidence="3" id="KW-1185">Reference proteome</keyword>
<sequence length="40" mass="4098">MNRSATVDASGTTGAHGRPGGPAQLAKAEQMTFHGAVIFR</sequence>
<dbReference type="AlphaFoldDB" id="A0A5S4EKK2"/>
<evidence type="ECO:0000313" key="3">
    <source>
        <dbReference type="Proteomes" id="UP000306324"/>
    </source>
</evidence>
<feature type="region of interest" description="Disordered" evidence="1">
    <location>
        <begin position="1"/>
        <end position="26"/>
    </location>
</feature>
<evidence type="ECO:0000313" key="2">
    <source>
        <dbReference type="EMBL" id="TMQ75874.1"/>
    </source>
</evidence>
<accession>A0A5S4EKK2</accession>
<dbReference type="EMBL" id="SWAD01000072">
    <property type="protein sequence ID" value="TMQ75874.1"/>
    <property type="molecule type" value="Genomic_DNA"/>
</dbReference>
<reference evidence="2 3" key="1">
    <citation type="submission" date="2019-04" db="EMBL/GenBank/DDBJ databases">
        <title>A novel phosphate-accumulating bacterium identified in bioreactor for phosphate removal from wastewater.</title>
        <authorList>
            <person name="Kotlyarov R.Y."/>
            <person name="Beletsky A.V."/>
            <person name="Kallistova A.Y."/>
            <person name="Dorofeev A.G."/>
            <person name="Nikolaev Y.Y."/>
            <person name="Pimenov N.V."/>
            <person name="Ravin N.V."/>
            <person name="Mardanov A.V."/>
        </authorList>
    </citation>
    <scope>NUCLEOTIDE SEQUENCE [LARGE SCALE GENOMIC DNA]</scope>
    <source>
        <strain evidence="2 3">Bin19</strain>
    </source>
</reference>